<keyword evidence="1" id="KW-0472">Membrane</keyword>
<dbReference type="EMBL" id="QFQP01000010">
    <property type="protein sequence ID" value="PZR13176.1"/>
    <property type="molecule type" value="Genomic_DNA"/>
</dbReference>
<gene>
    <name evidence="2" type="ORF">DI536_12860</name>
</gene>
<comment type="caution">
    <text evidence="2">The sequence shown here is derived from an EMBL/GenBank/DDBJ whole genome shotgun (WGS) entry which is preliminary data.</text>
</comment>
<keyword evidence="1" id="KW-0812">Transmembrane</keyword>
<organism evidence="2 3">
    <name type="scientific">Archangium gephyra</name>
    <dbReference type="NCBI Taxonomy" id="48"/>
    <lineage>
        <taxon>Bacteria</taxon>
        <taxon>Pseudomonadati</taxon>
        <taxon>Myxococcota</taxon>
        <taxon>Myxococcia</taxon>
        <taxon>Myxococcales</taxon>
        <taxon>Cystobacterineae</taxon>
        <taxon>Archangiaceae</taxon>
        <taxon>Archangium</taxon>
    </lineage>
</organism>
<evidence type="ECO:0000313" key="2">
    <source>
        <dbReference type="EMBL" id="PZR13176.1"/>
    </source>
</evidence>
<evidence type="ECO:0000256" key="1">
    <source>
        <dbReference type="SAM" id="Phobius"/>
    </source>
</evidence>
<protein>
    <submittedName>
        <fullName evidence="2">Uncharacterized protein</fullName>
    </submittedName>
</protein>
<feature type="transmembrane region" description="Helical" evidence="1">
    <location>
        <begin position="12"/>
        <end position="29"/>
    </location>
</feature>
<dbReference type="Proteomes" id="UP000249061">
    <property type="component" value="Unassembled WGS sequence"/>
</dbReference>
<accession>A0A2W5TKB0</accession>
<reference evidence="2 3" key="1">
    <citation type="submission" date="2017-08" db="EMBL/GenBank/DDBJ databases">
        <title>Infants hospitalized years apart are colonized by the same room-sourced microbial strains.</title>
        <authorList>
            <person name="Brooks B."/>
            <person name="Olm M.R."/>
            <person name="Firek B.A."/>
            <person name="Baker R."/>
            <person name="Thomas B.C."/>
            <person name="Morowitz M.J."/>
            <person name="Banfield J.F."/>
        </authorList>
    </citation>
    <scope>NUCLEOTIDE SEQUENCE [LARGE SCALE GENOMIC DNA]</scope>
    <source>
        <strain evidence="2">S2_003_000_R2_14</strain>
    </source>
</reference>
<evidence type="ECO:0000313" key="3">
    <source>
        <dbReference type="Proteomes" id="UP000249061"/>
    </source>
</evidence>
<proteinExistence type="predicted"/>
<keyword evidence="1" id="KW-1133">Transmembrane helix</keyword>
<dbReference type="AlphaFoldDB" id="A0A2W5TKB0"/>
<name>A0A2W5TKB0_9BACT</name>
<sequence length="172" mass="19518">MVPAVTSERRTTVVWISVALVVFAAALAWKRFRSEPRATLADWQRSVSELSAEQRRTYDAIREGITAVETVRAATKQWPQQHLTPDATWSRSQQRLAINYVGEANGLRWLVLFLEPDPRTTEAPPPDDDEHHTLSDGTALHVTIWTQPLETPRPEVVTAFPAAEGWVERVRR</sequence>